<dbReference type="OrthoDB" id="277931at2759"/>
<sequence>MSKKADIPSWQLAQAPVPQTEPSTDPETTPELPESSTAPSGEDPTEDSKDKEEEETETENVSLLEQASKFLDDSTIRDAPWDKKVAFLRSKGVKDEEIEDLRAQIPETNTLNLETVGERAWPKFLTQSSKPPPLITTRRLLTTAYITGGLISAIYGLAQHVVAPMTQNLAETRHDFATHTQEQLEELNKRLGDMVSTDPANKLKLKSNISDLADDVSEADSDPTELFHRDFGTQTTPSLSRRPSVSTTPEDNSVVAAHEKRMKILTSHLRELEATRFNDAASSDSLKTKLSDLTTYVSEMSYQNHFYSGMGSMYGSNYGMPKSKDGKDDQMEVLKSDIRAVKGVLLSARNFPGFTSKLPFGQHKAPQESSEETSLTTLLTSDQCADLTFMMATITATMRKSLLETFTAEETPLTAKPSKSEEDTLKAAPDNLDDVDVEKEDKIKKERKNREEDAEKELAKPEVQELKLAMLKYFDEWRGKVIMRVGEIVNSRAEAEEQSQLVNEKDIEKSVKRQDTGLKSIADIEDKGEDEVKVFRELYPPVETSLTQLDESKRKLILHSLVLILLSLEHYSAHSRILLLHLTSSLHITLSVLKEDEHTIARGLLEAAQTQLNADAETKKRADESSTSRKWKVGLASVAGAALIGVTGGLAAPLLAAGIGTVMGGFGLGATAAAGYLGTLASSSVLVGGLFGAYGARMTGKVMDDYAKEVEDFGFLPIREFHRPRKLEKEFRRLRIAIAISGWLNGKEDVVAPWRVIDSSIEGFALRWELEALMKLGNSMDSFVKSAAWSYAKGQIIKRTIFGALSAGLWPLGLLKISSIIDNPFSVAKVRAEKGGEVLADALINKVQGERPVTLIGYSLGARLIFSCLQTLAERKAFGLVESVVLLGSPCPSDAADWRKIRSVVSGRVVNVFSTNDYILAFLYRTSSIQLGVAGLEPVLGVHGVQNIDVSELVSGHLRYRYLTGSILKKIGFEDIDIEEVEREEAEMKAMEELEREERERKEKKESGKSEEEQKKDLEKEVEKKNQESMMSWVTEKMKKGSIWVSGRDKDKEKSQAEQMVEKEKEVESAKLAPSKS</sequence>
<feature type="compositionally biased region" description="Polar residues" evidence="6">
    <location>
        <begin position="232"/>
        <end position="251"/>
    </location>
</feature>
<feature type="domain" description="Peroxisome membrane anchor protein Pex14p N-terminal" evidence="8">
    <location>
        <begin position="60"/>
        <end position="101"/>
    </location>
</feature>
<dbReference type="InterPro" id="IPR007941">
    <property type="entry name" value="DUF726"/>
</dbReference>
<dbReference type="PANTHER" id="PTHR17920">
    <property type="entry name" value="TRANSMEMBRANE AND COILED-COIL DOMAIN-CONTAINING PROTEIN 4 TMCO4"/>
    <property type="match status" value="1"/>
</dbReference>
<comment type="subcellular location">
    <subcellularLocation>
        <location evidence="1">Membrane</location>
        <topology evidence="1">Multi-pass membrane protein</topology>
    </subcellularLocation>
</comment>
<dbReference type="GO" id="GO:0016020">
    <property type="term" value="C:membrane"/>
    <property type="evidence" value="ECO:0007669"/>
    <property type="project" value="UniProtKB-SubCell"/>
</dbReference>
<evidence type="ECO:0000256" key="2">
    <source>
        <dbReference type="ARBA" id="ARBA00009824"/>
    </source>
</evidence>
<protein>
    <submittedName>
        <fullName evidence="9">DUF726-domain-containing protein</fullName>
    </submittedName>
</protein>
<feature type="transmembrane region" description="Helical" evidence="7">
    <location>
        <begin position="633"/>
        <end position="656"/>
    </location>
</feature>
<evidence type="ECO:0000313" key="10">
    <source>
        <dbReference type="Proteomes" id="UP000799428"/>
    </source>
</evidence>
<feature type="compositionally biased region" description="Basic and acidic residues" evidence="6">
    <location>
        <begin position="989"/>
        <end position="1027"/>
    </location>
</feature>
<evidence type="ECO:0000256" key="6">
    <source>
        <dbReference type="SAM" id="MobiDB-lite"/>
    </source>
</evidence>
<feature type="region of interest" description="Disordered" evidence="6">
    <location>
        <begin position="214"/>
        <end position="253"/>
    </location>
</feature>
<feature type="compositionally biased region" description="Acidic residues" evidence="6">
    <location>
        <begin position="214"/>
        <end position="223"/>
    </location>
</feature>
<feature type="region of interest" description="Disordered" evidence="6">
    <location>
        <begin position="989"/>
        <end position="1077"/>
    </location>
</feature>
<dbReference type="Pfam" id="PF04695">
    <property type="entry name" value="Pex14_N"/>
    <property type="match status" value="1"/>
</dbReference>
<organism evidence="9 10">
    <name type="scientific">Pleomassaria siparia CBS 279.74</name>
    <dbReference type="NCBI Taxonomy" id="1314801"/>
    <lineage>
        <taxon>Eukaryota</taxon>
        <taxon>Fungi</taxon>
        <taxon>Dikarya</taxon>
        <taxon>Ascomycota</taxon>
        <taxon>Pezizomycotina</taxon>
        <taxon>Dothideomycetes</taxon>
        <taxon>Pleosporomycetidae</taxon>
        <taxon>Pleosporales</taxon>
        <taxon>Pleomassariaceae</taxon>
        <taxon>Pleomassaria</taxon>
    </lineage>
</organism>
<feature type="compositionally biased region" description="Basic and acidic residues" evidence="6">
    <location>
        <begin position="1047"/>
        <end position="1069"/>
    </location>
</feature>
<keyword evidence="10" id="KW-1185">Reference proteome</keyword>
<dbReference type="InterPro" id="IPR036388">
    <property type="entry name" value="WH-like_DNA-bd_sf"/>
</dbReference>
<evidence type="ECO:0000256" key="5">
    <source>
        <dbReference type="ARBA" id="ARBA00023136"/>
    </source>
</evidence>
<evidence type="ECO:0000256" key="1">
    <source>
        <dbReference type="ARBA" id="ARBA00004141"/>
    </source>
</evidence>
<feature type="compositionally biased region" description="Basic and acidic residues" evidence="6">
    <location>
        <begin position="439"/>
        <end position="456"/>
    </location>
</feature>
<feature type="transmembrane region" description="Helical" evidence="7">
    <location>
        <begin position="676"/>
        <end position="696"/>
    </location>
</feature>
<accession>A0A6G1K6H3</accession>
<dbReference type="InterPro" id="IPR029058">
    <property type="entry name" value="AB_hydrolase_fold"/>
</dbReference>
<keyword evidence="4 7" id="KW-1133">Transmembrane helix</keyword>
<evidence type="ECO:0000313" key="9">
    <source>
        <dbReference type="EMBL" id="KAF2708370.1"/>
    </source>
</evidence>
<keyword evidence="5 7" id="KW-0472">Membrane</keyword>
<dbReference type="Proteomes" id="UP000799428">
    <property type="component" value="Unassembled WGS sequence"/>
</dbReference>
<evidence type="ECO:0000259" key="8">
    <source>
        <dbReference type="Pfam" id="PF04695"/>
    </source>
</evidence>
<dbReference type="Pfam" id="PF05277">
    <property type="entry name" value="DUF726"/>
    <property type="match status" value="1"/>
</dbReference>
<evidence type="ECO:0000256" key="4">
    <source>
        <dbReference type="ARBA" id="ARBA00022989"/>
    </source>
</evidence>
<dbReference type="Gene3D" id="3.40.50.1820">
    <property type="entry name" value="alpha/beta hydrolase"/>
    <property type="match status" value="1"/>
</dbReference>
<dbReference type="SUPFAM" id="SSF53474">
    <property type="entry name" value="alpha/beta-Hydrolases"/>
    <property type="match status" value="1"/>
</dbReference>
<dbReference type="Gene3D" id="1.10.10.10">
    <property type="entry name" value="Winged helix-like DNA-binding domain superfamily/Winged helix DNA-binding domain"/>
    <property type="match status" value="1"/>
</dbReference>
<keyword evidence="3 7" id="KW-0812">Transmembrane</keyword>
<evidence type="ECO:0000256" key="3">
    <source>
        <dbReference type="ARBA" id="ARBA00022692"/>
    </source>
</evidence>
<evidence type="ECO:0000256" key="7">
    <source>
        <dbReference type="SAM" id="Phobius"/>
    </source>
</evidence>
<feature type="region of interest" description="Disordered" evidence="6">
    <location>
        <begin position="1"/>
        <end position="63"/>
    </location>
</feature>
<dbReference type="AlphaFoldDB" id="A0A6G1K6H3"/>
<comment type="similarity">
    <text evidence="2">Belongs to the TMCO4 family.</text>
</comment>
<dbReference type="EMBL" id="MU005772">
    <property type="protein sequence ID" value="KAF2708370.1"/>
    <property type="molecule type" value="Genomic_DNA"/>
</dbReference>
<feature type="compositionally biased region" description="Low complexity" evidence="6">
    <location>
        <begin position="20"/>
        <end position="42"/>
    </location>
</feature>
<proteinExistence type="inferred from homology"/>
<dbReference type="PANTHER" id="PTHR17920:SF22">
    <property type="entry name" value="DUF726 DOMAIN PROTEIN (AFU_ORTHOLOGUE AFUA_2G12860)"/>
    <property type="match status" value="1"/>
</dbReference>
<name>A0A6G1K6H3_9PLEO</name>
<reference evidence="9" key="1">
    <citation type="journal article" date="2020" name="Stud. Mycol.">
        <title>101 Dothideomycetes genomes: a test case for predicting lifestyles and emergence of pathogens.</title>
        <authorList>
            <person name="Haridas S."/>
            <person name="Albert R."/>
            <person name="Binder M."/>
            <person name="Bloem J."/>
            <person name="Labutti K."/>
            <person name="Salamov A."/>
            <person name="Andreopoulos B."/>
            <person name="Baker S."/>
            <person name="Barry K."/>
            <person name="Bills G."/>
            <person name="Bluhm B."/>
            <person name="Cannon C."/>
            <person name="Castanera R."/>
            <person name="Culley D."/>
            <person name="Daum C."/>
            <person name="Ezra D."/>
            <person name="Gonzalez J."/>
            <person name="Henrissat B."/>
            <person name="Kuo A."/>
            <person name="Liang C."/>
            <person name="Lipzen A."/>
            <person name="Lutzoni F."/>
            <person name="Magnuson J."/>
            <person name="Mondo S."/>
            <person name="Nolan M."/>
            <person name="Ohm R."/>
            <person name="Pangilinan J."/>
            <person name="Park H.-J."/>
            <person name="Ramirez L."/>
            <person name="Alfaro M."/>
            <person name="Sun H."/>
            <person name="Tritt A."/>
            <person name="Yoshinaga Y."/>
            <person name="Zwiers L.-H."/>
            <person name="Turgeon B."/>
            <person name="Goodwin S."/>
            <person name="Spatafora J."/>
            <person name="Crous P."/>
            <person name="Grigoriev I."/>
        </authorList>
    </citation>
    <scope>NUCLEOTIDE SEQUENCE</scope>
    <source>
        <strain evidence="9">CBS 279.74</strain>
    </source>
</reference>
<gene>
    <name evidence="9" type="ORF">K504DRAFT_381358</name>
</gene>
<feature type="region of interest" description="Disordered" evidence="6">
    <location>
        <begin position="410"/>
        <end position="456"/>
    </location>
</feature>
<dbReference type="InterPro" id="IPR006785">
    <property type="entry name" value="Pex14_N"/>
</dbReference>